<evidence type="ECO:0000256" key="1">
    <source>
        <dbReference type="SAM" id="Phobius"/>
    </source>
</evidence>
<feature type="transmembrane region" description="Helical" evidence="1">
    <location>
        <begin position="181"/>
        <end position="207"/>
    </location>
</feature>
<proteinExistence type="predicted"/>
<organism evidence="2 3">
    <name type="scientific">Rotaria sordida</name>
    <dbReference type="NCBI Taxonomy" id="392033"/>
    <lineage>
        <taxon>Eukaryota</taxon>
        <taxon>Metazoa</taxon>
        <taxon>Spiralia</taxon>
        <taxon>Gnathifera</taxon>
        <taxon>Rotifera</taxon>
        <taxon>Eurotatoria</taxon>
        <taxon>Bdelloidea</taxon>
        <taxon>Philodinida</taxon>
        <taxon>Philodinidae</taxon>
        <taxon>Rotaria</taxon>
    </lineage>
</organism>
<feature type="transmembrane region" description="Helical" evidence="1">
    <location>
        <begin position="35"/>
        <end position="57"/>
    </location>
</feature>
<dbReference type="EMBL" id="CAJOAX010001317">
    <property type="protein sequence ID" value="CAF3705267.1"/>
    <property type="molecule type" value="Genomic_DNA"/>
</dbReference>
<keyword evidence="1" id="KW-0472">Membrane</keyword>
<gene>
    <name evidence="2" type="ORF">OTI717_LOCUS12810</name>
</gene>
<reference evidence="2" key="1">
    <citation type="submission" date="2021-02" db="EMBL/GenBank/DDBJ databases">
        <authorList>
            <person name="Nowell W R."/>
        </authorList>
    </citation>
    <scope>NUCLEOTIDE SEQUENCE</scope>
</reference>
<comment type="caution">
    <text evidence="2">The sequence shown here is derived from an EMBL/GenBank/DDBJ whole genome shotgun (WGS) entry which is preliminary data.</text>
</comment>
<evidence type="ECO:0000313" key="2">
    <source>
        <dbReference type="EMBL" id="CAF3705267.1"/>
    </source>
</evidence>
<keyword evidence="1" id="KW-0812">Transmembrane</keyword>
<dbReference type="AlphaFoldDB" id="A0A818US68"/>
<feature type="transmembrane region" description="Helical" evidence="1">
    <location>
        <begin position="64"/>
        <end position="90"/>
    </location>
</feature>
<accession>A0A818US68</accession>
<keyword evidence="1" id="KW-1133">Transmembrane helix</keyword>
<protein>
    <submittedName>
        <fullName evidence="2">Uncharacterized protein</fullName>
    </submittedName>
</protein>
<sequence length="261" mass="30303">MSDVLLVSLSILLSLSVLGTPGLYIIEGFLHGFTLGRTLTAIILCSVQINLIIILCITKNVKTLTMFLIIDIVIIVILFIIEIISSWNFIDNSRQRFYELIEKYPNGAIPDDWSLIMSYGAIKDRKCCGIDKNKNLSLREMRYFYVNFPTNCLKTFTYMSINSKKIYHHQPCMNFMHDLHYVVITISVMKMIFISFILVLFWTYILLRPRKQNRMIQPLTGIPNNQRRIYPSSTSLNYPSNTFMMPPAYQDIVSNENKINN</sequence>
<name>A0A818US68_9BILA</name>
<dbReference type="Proteomes" id="UP000663823">
    <property type="component" value="Unassembled WGS sequence"/>
</dbReference>
<evidence type="ECO:0000313" key="3">
    <source>
        <dbReference type="Proteomes" id="UP000663823"/>
    </source>
</evidence>